<dbReference type="GO" id="GO:0016020">
    <property type="term" value="C:membrane"/>
    <property type="evidence" value="ECO:0007669"/>
    <property type="project" value="InterPro"/>
</dbReference>
<dbReference type="GO" id="GO:0022904">
    <property type="term" value="P:respiratory electron transport chain"/>
    <property type="evidence" value="ECO:0007669"/>
    <property type="project" value="InterPro"/>
</dbReference>
<keyword evidence="1" id="KW-1133">Transmembrane helix</keyword>
<feature type="transmembrane region" description="Helical" evidence="1">
    <location>
        <begin position="9"/>
        <end position="26"/>
    </location>
</feature>
<dbReference type="Proteomes" id="UP000626844">
    <property type="component" value="Unassembled WGS sequence"/>
</dbReference>
<sequence length="227" mass="25922">MNRNMLIRLVNDLVMTVLMLVAMAYHITGNTIHELIGVCLFGLFIVHNILNRRWYKTVIKGKYNGPRILKIAVNLLFLVSMVVVIISSLPISRDILPFFSIDNDMFVRQIHVLTAYWGFIFMAVHIGLSWGMIINAMRKMTGITSTSRIRTIALRVIAVLIVVYGVQTSFERNLGSKLFIYDPFGSFLTDESTMGFLIDYLSIMGIYICGTHYALKFVQKQENARDL</sequence>
<proteinExistence type="predicted"/>
<keyword evidence="1" id="KW-0812">Transmembrane</keyword>
<feature type="transmembrane region" description="Helical" evidence="1">
    <location>
        <begin position="152"/>
        <end position="170"/>
    </location>
</feature>
<protein>
    <submittedName>
        <fullName evidence="3">DUF4405 domain-containing protein</fullName>
    </submittedName>
</protein>
<feature type="transmembrane region" description="Helical" evidence="1">
    <location>
        <begin position="110"/>
        <end position="131"/>
    </location>
</feature>
<gene>
    <name evidence="3" type="ORF">IC621_06645</name>
</gene>
<feature type="transmembrane region" description="Helical" evidence="1">
    <location>
        <begin position="32"/>
        <end position="50"/>
    </location>
</feature>
<accession>A0A926NEA3</accession>
<comment type="caution">
    <text evidence="3">The sequence shown here is derived from an EMBL/GenBank/DDBJ whole genome shotgun (WGS) entry which is preliminary data.</text>
</comment>
<evidence type="ECO:0000259" key="2">
    <source>
        <dbReference type="Pfam" id="PF14358"/>
    </source>
</evidence>
<dbReference type="InterPro" id="IPR025517">
    <property type="entry name" value="DUF4405"/>
</dbReference>
<evidence type="ECO:0000256" key="1">
    <source>
        <dbReference type="SAM" id="Phobius"/>
    </source>
</evidence>
<dbReference type="AlphaFoldDB" id="A0A926NEA3"/>
<reference evidence="3" key="1">
    <citation type="submission" date="2020-09" db="EMBL/GenBank/DDBJ databases">
        <title>A novel bacterium of genus Bacillus, isolated from South China Sea.</title>
        <authorList>
            <person name="Huang H."/>
            <person name="Mo K."/>
            <person name="Hu Y."/>
        </authorList>
    </citation>
    <scope>NUCLEOTIDE SEQUENCE</scope>
    <source>
        <strain evidence="3">IB182487</strain>
    </source>
</reference>
<feature type="transmembrane region" description="Helical" evidence="1">
    <location>
        <begin position="194"/>
        <end position="215"/>
    </location>
</feature>
<dbReference type="SUPFAM" id="SSF81342">
    <property type="entry name" value="Transmembrane di-heme cytochromes"/>
    <property type="match status" value="1"/>
</dbReference>
<dbReference type="EMBL" id="JACXAI010000006">
    <property type="protein sequence ID" value="MBD1379899.1"/>
    <property type="molecule type" value="Genomic_DNA"/>
</dbReference>
<dbReference type="Pfam" id="PF14358">
    <property type="entry name" value="DUF4405"/>
    <property type="match status" value="1"/>
</dbReference>
<evidence type="ECO:0000313" key="4">
    <source>
        <dbReference type="Proteomes" id="UP000626844"/>
    </source>
</evidence>
<evidence type="ECO:0000313" key="3">
    <source>
        <dbReference type="EMBL" id="MBD1379899.1"/>
    </source>
</evidence>
<keyword evidence="4" id="KW-1185">Reference proteome</keyword>
<keyword evidence="1" id="KW-0472">Membrane</keyword>
<organism evidence="3 4">
    <name type="scientific">Metabacillus arenae</name>
    <dbReference type="NCBI Taxonomy" id="2771434"/>
    <lineage>
        <taxon>Bacteria</taxon>
        <taxon>Bacillati</taxon>
        <taxon>Bacillota</taxon>
        <taxon>Bacilli</taxon>
        <taxon>Bacillales</taxon>
        <taxon>Bacillaceae</taxon>
        <taxon>Metabacillus</taxon>
    </lineage>
</organism>
<feature type="transmembrane region" description="Helical" evidence="1">
    <location>
        <begin position="71"/>
        <end position="90"/>
    </location>
</feature>
<name>A0A926NEA3_9BACI</name>
<dbReference type="InterPro" id="IPR016174">
    <property type="entry name" value="Di-haem_cyt_TM"/>
</dbReference>
<feature type="domain" description="Flavinylation-associated cytochrome" evidence="2">
    <location>
        <begin position="73"/>
        <end position="130"/>
    </location>
</feature>